<name>A0A239AKI8_9FIRM</name>
<keyword evidence="2" id="KW-1185">Reference proteome</keyword>
<organism evidence="1 2">
    <name type="scientific">Anaerovirgula multivorans</name>
    <dbReference type="NCBI Taxonomy" id="312168"/>
    <lineage>
        <taxon>Bacteria</taxon>
        <taxon>Bacillati</taxon>
        <taxon>Bacillota</taxon>
        <taxon>Clostridia</taxon>
        <taxon>Peptostreptococcales</taxon>
        <taxon>Natronincolaceae</taxon>
        <taxon>Anaerovirgula</taxon>
    </lineage>
</organism>
<dbReference type="InterPro" id="IPR016024">
    <property type="entry name" value="ARM-type_fold"/>
</dbReference>
<gene>
    <name evidence="1" type="ORF">SAMN05446037_100263</name>
</gene>
<dbReference type="EMBL" id="FZOJ01000002">
    <property type="protein sequence ID" value="SNR95433.1"/>
    <property type="molecule type" value="Genomic_DNA"/>
</dbReference>
<dbReference type="RefSeq" id="WP_089281268.1">
    <property type="nucleotide sequence ID" value="NZ_FZOJ01000002.1"/>
</dbReference>
<evidence type="ECO:0008006" key="3">
    <source>
        <dbReference type="Google" id="ProtNLM"/>
    </source>
</evidence>
<dbReference type="SUPFAM" id="SSF48371">
    <property type="entry name" value="ARM repeat"/>
    <property type="match status" value="1"/>
</dbReference>
<dbReference type="Proteomes" id="UP000198304">
    <property type="component" value="Unassembled WGS sequence"/>
</dbReference>
<sequence length="467" mass="50396">MIAIATVGELALKIIVDDKGLDKGIGNAENKSKNLAKTFGTVAKAAAGVTAGIIAAGGAMFGMAKKAADATDRVDKMSQQLGMTRRGFQEWDFIMSQSGASIDSMGAGMRSLTNAMTGTGAGAAALDRLKVSTTTLNGEMKTQEQLFEDVVIALQGMEEGAEKAKLANELFGRSGQELMPLLNGAAGSVEEMKQRAEELGLVLGDEAIDAGVLFADTMDQVKRSLGSVATQVGVAVMPVIQSLLEWILEHMPTIQAVFSKVFGVIETVVTTAINIFNDYLMPVFQMIFDWVQENMPEIQETFSSVFGIIGDIIKAFVDLAMVLWNAFGKDIMKVTEVIWKTIWKVIENVLNVIKGILDFWIGLFTGDWDRMAKGIESIWSGLWNTIKTIVSGAWSALSTAFASLYRNITGWFTGVAKDAYNWGKNMIKGFVDGIKSMGSAVSKAASDTVKKAADYLKFWSPAKFLAC</sequence>
<dbReference type="OrthoDB" id="90760at2"/>
<dbReference type="AlphaFoldDB" id="A0A239AKI8"/>
<accession>A0A239AKI8</accession>
<evidence type="ECO:0000313" key="2">
    <source>
        <dbReference type="Proteomes" id="UP000198304"/>
    </source>
</evidence>
<reference evidence="2" key="1">
    <citation type="submission" date="2017-06" db="EMBL/GenBank/DDBJ databases">
        <authorList>
            <person name="Varghese N."/>
            <person name="Submissions S."/>
        </authorList>
    </citation>
    <scope>NUCLEOTIDE SEQUENCE [LARGE SCALE GENOMIC DNA]</scope>
    <source>
        <strain evidence="2">SCA</strain>
    </source>
</reference>
<proteinExistence type="predicted"/>
<evidence type="ECO:0000313" key="1">
    <source>
        <dbReference type="EMBL" id="SNR95433.1"/>
    </source>
</evidence>
<protein>
    <recommendedName>
        <fullName evidence="3">Phage-related protein</fullName>
    </recommendedName>
</protein>